<evidence type="ECO:0000313" key="2">
    <source>
        <dbReference type="Proteomes" id="UP000032049"/>
    </source>
</evidence>
<dbReference type="Proteomes" id="UP000032049">
    <property type="component" value="Unassembled WGS sequence"/>
</dbReference>
<comment type="caution">
    <text evidence="1">The sequence shown here is derived from an EMBL/GenBank/DDBJ whole genome shotgun (WGS) entry which is preliminary data.</text>
</comment>
<organism evidence="1 2">
    <name type="scientific">Pedobacter lusitanus</name>
    <dbReference type="NCBI Taxonomy" id="1503925"/>
    <lineage>
        <taxon>Bacteria</taxon>
        <taxon>Pseudomonadati</taxon>
        <taxon>Bacteroidota</taxon>
        <taxon>Sphingobacteriia</taxon>
        <taxon>Sphingobacteriales</taxon>
        <taxon>Sphingobacteriaceae</taxon>
        <taxon>Pedobacter</taxon>
    </lineage>
</organism>
<dbReference type="STRING" id="1503925.TH53_15540"/>
<accession>A0A0D0GJS2</accession>
<sequence length="357" mass="41291">MSYTLDIQELADTANQDNINPKDAQKLLIAAIQLADENLDTLLGYELRLNLLNKQWGLADKPYFVNAFSWMLNAYDENPKNYSVNTLLWRYKWVIGELFSNPDVPLAQIQLVLEDYKRRAVEQGFNLRSYYTKQLHDALNQKDSAASRKYLDLVNALPTDGISDCRACEVDNEVSFLINEGDFKEAFSRAQPLLQKQYSCAHVPLITLCNLCYMAIKDHRIKEAADLFMEAEQELLGKESDSTLITSMGMLIVYLFHTDKTTGWNYAERYLPWALECEANKKFFFSMHLAEALKLEDQENIVRLKLPDAHPLYKASDTYAVKDLYDFYYQQAIDYAYRFDKRNGNSNFSIQAEDAKI</sequence>
<protein>
    <submittedName>
        <fullName evidence="1">Contig65, whole genome shotgun sequence</fullName>
    </submittedName>
</protein>
<proteinExistence type="predicted"/>
<dbReference type="AlphaFoldDB" id="A0A0D0GJS2"/>
<dbReference type="EMBL" id="JXRA01000065">
    <property type="protein sequence ID" value="KIO76360.1"/>
    <property type="molecule type" value="Genomic_DNA"/>
</dbReference>
<reference evidence="1 2" key="1">
    <citation type="submission" date="2015-01" db="EMBL/GenBank/DDBJ databases">
        <title>Draft genome sequence of Pedobacter sp. NL19 isolated from sludge of an effluent treatment pond in an abandoned uranium mine.</title>
        <authorList>
            <person name="Santos T."/>
            <person name="Caetano T."/>
            <person name="Covas C."/>
            <person name="Cruz A."/>
            <person name="Mendo S."/>
        </authorList>
    </citation>
    <scope>NUCLEOTIDE SEQUENCE [LARGE SCALE GENOMIC DNA]</scope>
    <source>
        <strain evidence="1 2">NL19</strain>
    </source>
</reference>
<evidence type="ECO:0000313" key="1">
    <source>
        <dbReference type="EMBL" id="KIO76360.1"/>
    </source>
</evidence>
<gene>
    <name evidence="1" type="ORF">TH53_15540</name>
</gene>
<name>A0A0D0GJS2_9SPHI</name>
<dbReference type="OrthoDB" id="56388at2"/>
<keyword evidence="2" id="KW-1185">Reference proteome</keyword>
<dbReference type="RefSeq" id="WP_041883228.1">
    <property type="nucleotide sequence ID" value="NZ_CP157278.1"/>
</dbReference>